<accession>X7ZUF9</accession>
<comment type="caution">
    <text evidence="1">The sequence shown here is derived from an EMBL/GenBank/DDBJ whole genome shotgun (WGS) entry which is preliminary data.</text>
</comment>
<sequence>MDVVSEQVQPVAIFLSIEQIRFIDEELMRGQMPFVVERQWFSHPLLMWRMVS</sequence>
<name>X7ZUF9_MYCKA</name>
<organism evidence="1 2">
    <name type="scientific">Mycobacterium kansasii 662</name>
    <dbReference type="NCBI Taxonomy" id="1299326"/>
    <lineage>
        <taxon>Bacteria</taxon>
        <taxon>Bacillati</taxon>
        <taxon>Actinomycetota</taxon>
        <taxon>Actinomycetes</taxon>
        <taxon>Mycobacteriales</taxon>
        <taxon>Mycobacteriaceae</taxon>
        <taxon>Mycobacterium</taxon>
    </lineage>
</organism>
<dbReference type="Proteomes" id="UP000020561">
    <property type="component" value="Unassembled WGS sequence"/>
</dbReference>
<dbReference type="AlphaFoldDB" id="X7ZUF9"/>
<dbReference type="PATRIC" id="fig|1299326.3.peg.894"/>
<dbReference type="EMBL" id="JAOA01000001">
    <property type="protein sequence ID" value="EUA22343.1"/>
    <property type="molecule type" value="Genomic_DNA"/>
</dbReference>
<reference evidence="1 2" key="1">
    <citation type="submission" date="2013-12" db="EMBL/GenBank/DDBJ databases">
        <authorList>
            <person name="Brown-Elliot B."/>
            <person name="Wallace R."/>
            <person name="Lenaerts A."/>
            <person name="Ordway D."/>
            <person name="DeGroote M.A."/>
            <person name="Parker T."/>
            <person name="Sizemore C."/>
            <person name="Tallon L.J."/>
            <person name="Sadzewicz L.K."/>
            <person name="Sengamalay N."/>
            <person name="Fraser C.M."/>
            <person name="Hine E."/>
            <person name="Shefchek K.A."/>
            <person name="Das S.P."/>
            <person name="Tettelin H."/>
        </authorList>
    </citation>
    <scope>NUCLEOTIDE SEQUENCE [LARGE SCALE GENOMIC DNA]</scope>
    <source>
        <strain evidence="1 2">662</strain>
    </source>
</reference>
<evidence type="ECO:0000313" key="2">
    <source>
        <dbReference type="Proteomes" id="UP000020561"/>
    </source>
</evidence>
<protein>
    <submittedName>
        <fullName evidence="1">Uncharacterized protein</fullName>
    </submittedName>
</protein>
<gene>
    <name evidence="1" type="ORF">I545_0927</name>
</gene>
<proteinExistence type="predicted"/>
<evidence type="ECO:0000313" key="1">
    <source>
        <dbReference type="EMBL" id="EUA22343.1"/>
    </source>
</evidence>